<evidence type="ECO:0000313" key="6">
    <source>
        <dbReference type="EMBL" id="QWY78433.1"/>
    </source>
</evidence>
<feature type="domain" description="HTH araC/xylS-type" evidence="4">
    <location>
        <begin position="203"/>
        <end position="301"/>
    </location>
</feature>
<name>A0A8F3E413_9PROT</name>
<keyword evidence="1" id="KW-0805">Transcription regulation</keyword>
<dbReference type="Pfam" id="PF12852">
    <property type="entry name" value="Cupin_6"/>
    <property type="match status" value="1"/>
</dbReference>
<dbReference type="Gene3D" id="1.10.10.60">
    <property type="entry name" value="Homeodomain-like"/>
    <property type="match status" value="2"/>
</dbReference>
<evidence type="ECO:0000256" key="1">
    <source>
        <dbReference type="ARBA" id="ARBA00023015"/>
    </source>
</evidence>
<dbReference type="AlphaFoldDB" id="A0A8F3E413"/>
<dbReference type="SUPFAM" id="SSF46689">
    <property type="entry name" value="Homeodomain-like"/>
    <property type="match status" value="2"/>
</dbReference>
<dbReference type="EMBL" id="LRRD01000057">
    <property type="protein sequence ID" value="KXW57468.1"/>
    <property type="molecule type" value="Genomic_DNA"/>
</dbReference>
<dbReference type="PROSITE" id="PS00041">
    <property type="entry name" value="HTH_ARAC_FAMILY_1"/>
    <property type="match status" value="1"/>
</dbReference>
<organism evidence="5 7">
    <name type="scientific">Ferrovum myxofaciens</name>
    <dbReference type="NCBI Taxonomy" id="416213"/>
    <lineage>
        <taxon>Bacteria</taxon>
        <taxon>Pseudomonadati</taxon>
        <taxon>Pseudomonadota</taxon>
        <taxon>Betaproteobacteria</taxon>
        <taxon>Ferrovales</taxon>
        <taxon>Ferrovaceae</taxon>
        <taxon>Ferrovum</taxon>
    </lineage>
</organism>
<dbReference type="EMBL" id="CP071137">
    <property type="protein sequence ID" value="QWY78433.1"/>
    <property type="molecule type" value="Genomic_DNA"/>
</dbReference>
<dbReference type="RefSeq" id="WP_062188406.1">
    <property type="nucleotide sequence ID" value="NZ_CP053675.1"/>
</dbReference>
<reference evidence="6" key="2">
    <citation type="submission" date="2021-02" db="EMBL/GenBank/DDBJ databases">
        <title>Comparative genomics of Ferrovum myxofaciens strains, predominant extremophile bacteria forming large biofilm stalactites in acid mine ecosystems.</title>
        <authorList>
            <person name="Burkartova K."/>
            <person name="Ridl J."/>
            <person name="Pajer P."/>
            <person name="Falteisek L."/>
        </authorList>
    </citation>
    <scope>NUCLEOTIDE SEQUENCE</scope>
    <source>
        <strain evidence="6">MI1III</strain>
    </source>
</reference>
<evidence type="ECO:0000313" key="5">
    <source>
        <dbReference type="EMBL" id="KXW57468.1"/>
    </source>
</evidence>
<dbReference type="GO" id="GO:0043565">
    <property type="term" value="F:sequence-specific DNA binding"/>
    <property type="evidence" value="ECO:0007669"/>
    <property type="project" value="InterPro"/>
</dbReference>
<dbReference type="Proteomes" id="UP000683551">
    <property type="component" value="Chromosome"/>
</dbReference>
<reference evidence="5 7" key="1">
    <citation type="submission" date="2016-01" db="EMBL/GenBank/DDBJ databases">
        <title>Genome sequence of the acidophilic iron oxidising Ferrovum strain Z-31.</title>
        <authorList>
            <person name="Poehlein A."/>
            <person name="Ullrich S.R."/>
            <person name="Schloemann M."/>
            <person name="Muehling M."/>
            <person name="Daniel R."/>
        </authorList>
    </citation>
    <scope>NUCLEOTIDE SEQUENCE [LARGE SCALE GENOMIC DNA]</scope>
    <source>
        <strain evidence="5 7">Z-31</strain>
    </source>
</reference>
<keyword evidence="2" id="KW-0238">DNA-binding</keyword>
<dbReference type="PROSITE" id="PS01124">
    <property type="entry name" value="HTH_ARAC_FAMILY_2"/>
    <property type="match status" value="1"/>
</dbReference>
<accession>A0A149VWB8</accession>
<proteinExistence type="predicted"/>
<keyword evidence="3" id="KW-0804">Transcription</keyword>
<evidence type="ECO:0000256" key="2">
    <source>
        <dbReference type="ARBA" id="ARBA00023125"/>
    </source>
</evidence>
<dbReference type="PATRIC" id="fig|1789004.3.peg.2064"/>
<dbReference type="InterPro" id="IPR032783">
    <property type="entry name" value="AraC_lig"/>
</dbReference>
<dbReference type="InterPro" id="IPR018060">
    <property type="entry name" value="HTH_AraC"/>
</dbReference>
<evidence type="ECO:0000256" key="3">
    <source>
        <dbReference type="ARBA" id="ARBA00023163"/>
    </source>
</evidence>
<evidence type="ECO:0000313" key="7">
    <source>
        <dbReference type="Proteomes" id="UP000075653"/>
    </source>
</evidence>
<dbReference type="GO" id="GO:0003700">
    <property type="term" value="F:DNA-binding transcription factor activity"/>
    <property type="evidence" value="ECO:0007669"/>
    <property type="project" value="InterPro"/>
</dbReference>
<dbReference type="PRINTS" id="PR00032">
    <property type="entry name" value="HTHARAC"/>
</dbReference>
<dbReference type="Proteomes" id="UP000075653">
    <property type="component" value="Unassembled WGS sequence"/>
</dbReference>
<protein>
    <submittedName>
        <fullName evidence="6">AraC family transcriptional regulator</fullName>
    </submittedName>
    <submittedName>
        <fullName evidence="5">RCS-specific HTH-type transcriptional activator RclR</fullName>
    </submittedName>
</protein>
<dbReference type="InterPro" id="IPR050204">
    <property type="entry name" value="AraC_XylS_family_regulators"/>
</dbReference>
<evidence type="ECO:0000259" key="4">
    <source>
        <dbReference type="PROSITE" id="PS01124"/>
    </source>
</evidence>
<dbReference type="SMART" id="SM00342">
    <property type="entry name" value="HTH_ARAC"/>
    <property type="match status" value="1"/>
</dbReference>
<dbReference type="PANTHER" id="PTHR46796">
    <property type="entry name" value="HTH-TYPE TRANSCRIPTIONAL ACTIVATOR RHAS-RELATED"/>
    <property type="match status" value="1"/>
</dbReference>
<dbReference type="InterPro" id="IPR020449">
    <property type="entry name" value="Tscrpt_reg_AraC-type_HTH"/>
</dbReference>
<accession>A0A8F3E413</accession>
<gene>
    <name evidence="5" type="primary">rclR</name>
    <name evidence="5" type="ORF">FEMY_20030</name>
    <name evidence="6" type="ORF">JZL65_05005</name>
</gene>
<sequence>MDPIEDVFSAMRIESALYARLEAKAPWGISFLNGPHIRFCLVLRGNCWLTAEGLEKPLELTENDCFIVRSDVRFALRDDLQSPVKSCTEIFGEGSGDTIAFGGDGMPTDIVAGRFAFNTTGGEPLISVLPPVVHADMGGTRAHLLHATLQLIKMETLEQGMGARLVVNRLADVLFMQAVRAHFNSCLKGTTGWIAGLSDRRLGATICAMHGNLEKAWTVESLAASAGMSRSAFAQYFRGIVGIPPLDHLTNWRMYRARCLLGNSDLALARIAERVGYETDGAFNRAFKRVVGLTPGEYRRRQIGRQR</sequence>
<dbReference type="Pfam" id="PF12833">
    <property type="entry name" value="HTH_18"/>
    <property type="match status" value="1"/>
</dbReference>
<dbReference type="PANTHER" id="PTHR46796:SF7">
    <property type="entry name" value="ARAC FAMILY TRANSCRIPTIONAL REGULATOR"/>
    <property type="match status" value="1"/>
</dbReference>
<dbReference type="InterPro" id="IPR018062">
    <property type="entry name" value="HTH_AraC-typ_CS"/>
</dbReference>
<dbReference type="InterPro" id="IPR009057">
    <property type="entry name" value="Homeodomain-like_sf"/>
</dbReference>
<keyword evidence="7" id="KW-1185">Reference proteome</keyword>